<keyword evidence="1" id="KW-1133">Transmembrane helix</keyword>
<dbReference type="STRING" id="74649.A0A2P6RHD8"/>
<evidence type="ECO:0000256" key="1">
    <source>
        <dbReference type="SAM" id="Phobius"/>
    </source>
</evidence>
<proteinExistence type="predicted"/>
<dbReference type="OMA" id="FLYIAKV"/>
<dbReference type="AlphaFoldDB" id="A0A2P6RHD8"/>
<feature type="transmembrane region" description="Helical" evidence="1">
    <location>
        <begin position="133"/>
        <end position="157"/>
    </location>
</feature>
<dbReference type="EMBL" id="PDCK01000041">
    <property type="protein sequence ID" value="PRQ45850.1"/>
    <property type="molecule type" value="Genomic_DNA"/>
</dbReference>
<accession>A0A2P6RHD8</accession>
<dbReference type="PANTHER" id="PTHR36396:SF1">
    <property type="entry name" value="MALTASE-GLUCOAMYLASE, INTESTINAL PROTEIN"/>
    <property type="match status" value="1"/>
</dbReference>
<dbReference type="OrthoDB" id="1932454at2759"/>
<evidence type="ECO:0000313" key="2">
    <source>
        <dbReference type="EMBL" id="PRQ45850.1"/>
    </source>
</evidence>
<protein>
    <submittedName>
        <fullName evidence="2">Uncharacterized protein</fullName>
    </submittedName>
</protein>
<name>A0A2P6RHD8_ROSCH</name>
<gene>
    <name evidence="2" type="ORF">RchiOBHm_Chr3g0496161</name>
</gene>
<keyword evidence="3" id="KW-1185">Reference proteome</keyword>
<dbReference type="Proteomes" id="UP000238479">
    <property type="component" value="Chromosome 3"/>
</dbReference>
<comment type="caution">
    <text evidence="2">The sequence shown here is derived from an EMBL/GenBank/DDBJ whole genome shotgun (WGS) entry which is preliminary data.</text>
</comment>
<dbReference type="PANTHER" id="PTHR36396">
    <property type="entry name" value="MALTASE-GLUCOAMYLASE, INTESTINAL PROTEIN"/>
    <property type="match status" value="1"/>
</dbReference>
<keyword evidence="1" id="KW-0812">Transmembrane</keyword>
<organism evidence="2 3">
    <name type="scientific">Rosa chinensis</name>
    <name type="common">China rose</name>
    <dbReference type="NCBI Taxonomy" id="74649"/>
    <lineage>
        <taxon>Eukaryota</taxon>
        <taxon>Viridiplantae</taxon>
        <taxon>Streptophyta</taxon>
        <taxon>Embryophyta</taxon>
        <taxon>Tracheophyta</taxon>
        <taxon>Spermatophyta</taxon>
        <taxon>Magnoliopsida</taxon>
        <taxon>eudicotyledons</taxon>
        <taxon>Gunneridae</taxon>
        <taxon>Pentapetalae</taxon>
        <taxon>rosids</taxon>
        <taxon>fabids</taxon>
        <taxon>Rosales</taxon>
        <taxon>Rosaceae</taxon>
        <taxon>Rosoideae</taxon>
        <taxon>Rosoideae incertae sedis</taxon>
        <taxon>Rosa</taxon>
    </lineage>
</organism>
<keyword evidence="1" id="KW-0472">Membrane</keyword>
<dbReference type="Gramene" id="PRQ45850">
    <property type="protein sequence ID" value="PRQ45850"/>
    <property type="gene ID" value="RchiOBHm_Chr3g0496161"/>
</dbReference>
<sequence>MDEEEEAPTHRPPPPFVEVKCESSGMRRRFAMGTEAGFAVSVINSKLGTVGDPHPHPLSLHIKAVKEGEEPITFGPNSLLVDYGPGWTLHTVTQLPFSGGEGVVRPKPMQVPHVMGSDNLHAAKGVPRQAIDFMYIGKIVLAFIFIFVLGAILTLVLENIPRLMKLLEQYV</sequence>
<evidence type="ECO:0000313" key="3">
    <source>
        <dbReference type="Proteomes" id="UP000238479"/>
    </source>
</evidence>
<reference evidence="2 3" key="1">
    <citation type="journal article" date="2018" name="Nat. Genet.">
        <title>The Rosa genome provides new insights in the design of modern roses.</title>
        <authorList>
            <person name="Bendahmane M."/>
        </authorList>
    </citation>
    <scope>NUCLEOTIDE SEQUENCE [LARGE SCALE GENOMIC DNA]</scope>
    <source>
        <strain evidence="3">cv. Old Blush</strain>
    </source>
</reference>